<proteinExistence type="predicted"/>
<evidence type="ECO:0000259" key="7">
    <source>
        <dbReference type="Pfam" id="PF00078"/>
    </source>
</evidence>
<keyword evidence="5" id="KW-0378">Hydrolase</keyword>
<evidence type="ECO:0000313" key="10">
    <source>
        <dbReference type="EMBL" id="TYK27796.1"/>
    </source>
</evidence>
<evidence type="ECO:0000256" key="1">
    <source>
        <dbReference type="ARBA" id="ARBA00022679"/>
    </source>
</evidence>
<dbReference type="Gene3D" id="3.10.10.10">
    <property type="entry name" value="HIV Type 1 Reverse Transcriptase, subunit A, domain 1"/>
    <property type="match status" value="1"/>
</dbReference>
<dbReference type="Proteomes" id="UP000321947">
    <property type="component" value="Unassembled WGS sequence"/>
</dbReference>
<name>A0A5D3DVL8_CUCMM</name>
<dbReference type="Gene3D" id="3.30.70.270">
    <property type="match status" value="2"/>
</dbReference>
<accession>A0A5D3DVL8</accession>
<keyword evidence="3" id="KW-0540">Nuclease</keyword>
<evidence type="ECO:0000259" key="9">
    <source>
        <dbReference type="Pfam" id="PF17921"/>
    </source>
</evidence>
<dbReference type="Pfam" id="PF17917">
    <property type="entry name" value="RT_RNaseH"/>
    <property type="match status" value="1"/>
</dbReference>
<dbReference type="FunFam" id="3.30.70.270:FF:000020">
    <property type="entry name" value="Transposon Tf2-6 polyprotein-like Protein"/>
    <property type="match status" value="1"/>
</dbReference>
<dbReference type="PANTHER" id="PTHR37984">
    <property type="entry name" value="PROTEIN CBG26694"/>
    <property type="match status" value="1"/>
</dbReference>
<evidence type="ECO:0000256" key="3">
    <source>
        <dbReference type="ARBA" id="ARBA00022722"/>
    </source>
</evidence>
<feature type="domain" description="Integrase zinc-binding" evidence="9">
    <location>
        <begin position="439"/>
        <end position="492"/>
    </location>
</feature>
<dbReference type="CDD" id="cd01647">
    <property type="entry name" value="RT_LTR"/>
    <property type="match status" value="1"/>
</dbReference>
<dbReference type="InterPro" id="IPR041588">
    <property type="entry name" value="Integrase_H2C2"/>
</dbReference>
<evidence type="ECO:0000256" key="2">
    <source>
        <dbReference type="ARBA" id="ARBA00022695"/>
    </source>
</evidence>
<dbReference type="PANTHER" id="PTHR37984:SF5">
    <property type="entry name" value="PROTEIN NYNRIN-LIKE"/>
    <property type="match status" value="1"/>
</dbReference>
<protein>
    <submittedName>
        <fullName evidence="10">Pol protein</fullName>
    </submittedName>
</protein>
<keyword evidence="2" id="KW-0548">Nucleotidyltransferase</keyword>
<comment type="caution">
    <text evidence="10">The sequence shown here is derived from an EMBL/GenBank/DDBJ whole genome shotgun (WGS) entry which is preliminary data.</text>
</comment>
<evidence type="ECO:0000256" key="5">
    <source>
        <dbReference type="ARBA" id="ARBA00022801"/>
    </source>
</evidence>
<feature type="domain" description="Reverse transcriptase" evidence="7">
    <location>
        <begin position="45"/>
        <end position="147"/>
    </location>
</feature>
<gene>
    <name evidence="10" type="ORF">E5676_scaffold749G00170</name>
</gene>
<dbReference type="SUPFAM" id="SSF56672">
    <property type="entry name" value="DNA/RNA polymerases"/>
    <property type="match status" value="1"/>
</dbReference>
<dbReference type="InterPro" id="IPR000477">
    <property type="entry name" value="RT_dom"/>
</dbReference>
<evidence type="ECO:0000256" key="4">
    <source>
        <dbReference type="ARBA" id="ARBA00022759"/>
    </source>
</evidence>
<dbReference type="InterPro" id="IPR043502">
    <property type="entry name" value="DNA/RNA_pol_sf"/>
</dbReference>
<dbReference type="Pfam" id="PF00078">
    <property type="entry name" value="RVT_1"/>
    <property type="match status" value="1"/>
</dbReference>
<feature type="domain" description="Reverse transcriptase RNase H-like" evidence="8">
    <location>
        <begin position="226"/>
        <end position="323"/>
    </location>
</feature>
<evidence type="ECO:0000256" key="6">
    <source>
        <dbReference type="ARBA" id="ARBA00022918"/>
    </source>
</evidence>
<evidence type="ECO:0000259" key="8">
    <source>
        <dbReference type="Pfam" id="PF17917"/>
    </source>
</evidence>
<reference evidence="10 11" key="1">
    <citation type="submission" date="2019-08" db="EMBL/GenBank/DDBJ databases">
        <title>Draft genome sequences of two oriental melons (Cucumis melo L. var makuwa).</title>
        <authorList>
            <person name="Kwon S.-Y."/>
        </authorList>
    </citation>
    <scope>NUCLEOTIDE SEQUENCE [LARGE SCALE GENOMIC DNA]</scope>
    <source>
        <strain evidence="11">cv. Chang Bougi</strain>
        <tissue evidence="10">Leaf</tissue>
    </source>
</reference>
<keyword evidence="6" id="KW-0695">RNA-directed DNA polymerase</keyword>
<dbReference type="Gene3D" id="1.10.340.70">
    <property type="match status" value="1"/>
</dbReference>
<keyword evidence="1" id="KW-0808">Transferase</keyword>
<dbReference type="CDD" id="cd09274">
    <property type="entry name" value="RNase_HI_RT_Ty3"/>
    <property type="match status" value="1"/>
</dbReference>
<dbReference type="GO" id="GO:0016787">
    <property type="term" value="F:hydrolase activity"/>
    <property type="evidence" value="ECO:0007669"/>
    <property type="project" value="UniProtKB-KW"/>
</dbReference>
<dbReference type="GO" id="GO:0004519">
    <property type="term" value="F:endonuclease activity"/>
    <property type="evidence" value="ECO:0007669"/>
    <property type="project" value="UniProtKB-KW"/>
</dbReference>
<sequence length="510" mass="58583">MRRSSAGRRPPWSIAGRRYLRRLPLSDTDADPRPQLIGTDPKTRVGATVFSKIDLRSDYHQLRIRDSDIPKTAFRSRYGHYEFIVMSFGLTNAPAVFMDLMNRVFKDFLDSFVIVFIVDILIYSKTEAEHEEHLHQVLETLRANRLKDRSGYQFARSSTVSEIRSFLGLAGYYRRFVEDFSCIASPLTQLTRKGTPFVWSPACESSFQELKWKLVTAPVLTVLDGSGNFVIYSDASKKGLGCVLMQQGKVVAYVSRQLKSREQNYPTHDLELAAVVFALKIWRHYLYGEKIQIFTDHKSLKYFFTQKELNMRQRRWLELVKDYDCEILYHPGKANVVADTLSRKVAHSAALITKQAPLLKDFERAEIVVSVGEVTSQLAQLSVQPTLRQRIIVAQLNDPYLVEKRRLVETGQGEDFSISSDDGLTFEGRLCVPEDIAVKTELLTEAHSSPFTMHLGSTKMYKDLRSIYWWRNMKREVAEFVSRCLVYQQVKAPRQRPAGLLQPLSVSGWK</sequence>
<evidence type="ECO:0000313" key="11">
    <source>
        <dbReference type="Proteomes" id="UP000321947"/>
    </source>
</evidence>
<dbReference type="InterPro" id="IPR043128">
    <property type="entry name" value="Rev_trsase/Diguanyl_cyclase"/>
</dbReference>
<dbReference type="FunFam" id="3.10.20.370:FF:000001">
    <property type="entry name" value="Retrovirus-related Pol polyprotein from transposon 17.6-like protein"/>
    <property type="match status" value="1"/>
</dbReference>
<dbReference type="InterPro" id="IPR050951">
    <property type="entry name" value="Retrovirus_Pol_polyprotein"/>
</dbReference>
<dbReference type="AlphaFoldDB" id="A0A5D3DVL8"/>
<dbReference type="GO" id="GO:0003964">
    <property type="term" value="F:RNA-directed DNA polymerase activity"/>
    <property type="evidence" value="ECO:0007669"/>
    <property type="project" value="UniProtKB-KW"/>
</dbReference>
<organism evidence="10 11">
    <name type="scientific">Cucumis melo var. makuwa</name>
    <name type="common">Oriental melon</name>
    <dbReference type="NCBI Taxonomy" id="1194695"/>
    <lineage>
        <taxon>Eukaryota</taxon>
        <taxon>Viridiplantae</taxon>
        <taxon>Streptophyta</taxon>
        <taxon>Embryophyta</taxon>
        <taxon>Tracheophyta</taxon>
        <taxon>Spermatophyta</taxon>
        <taxon>Magnoliopsida</taxon>
        <taxon>eudicotyledons</taxon>
        <taxon>Gunneridae</taxon>
        <taxon>Pentapetalae</taxon>
        <taxon>rosids</taxon>
        <taxon>fabids</taxon>
        <taxon>Cucurbitales</taxon>
        <taxon>Cucurbitaceae</taxon>
        <taxon>Benincaseae</taxon>
        <taxon>Cucumis</taxon>
    </lineage>
</organism>
<keyword evidence="4" id="KW-0255">Endonuclease</keyword>
<dbReference type="EMBL" id="SSTD01002485">
    <property type="protein sequence ID" value="TYK27796.1"/>
    <property type="molecule type" value="Genomic_DNA"/>
</dbReference>
<dbReference type="Pfam" id="PF17921">
    <property type="entry name" value="Integrase_H2C2"/>
    <property type="match status" value="1"/>
</dbReference>
<dbReference type="InterPro" id="IPR041373">
    <property type="entry name" value="RT_RNaseH"/>
</dbReference>